<evidence type="ECO:0008006" key="3">
    <source>
        <dbReference type="Google" id="ProtNLM"/>
    </source>
</evidence>
<organism evidence="1 2">
    <name type="scientific">Massilia agrisoli</name>
    <dbReference type="NCBI Taxonomy" id="2892444"/>
    <lineage>
        <taxon>Bacteria</taxon>
        <taxon>Pseudomonadati</taxon>
        <taxon>Pseudomonadota</taxon>
        <taxon>Betaproteobacteria</taxon>
        <taxon>Burkholderiales</taxon>
        <taxon>Oxalobacteraceae</taxon>
        <taxon>Telluria group</taxon>
        <taxon>Massilia</taxon>
    </lineage>
</organism>
<sequence length="169" mass="19054">MHFYGDFTQGQWRDWIDTSRKLAPQHLHLHANVDQSRWVTEFSRYDAGWLHAFDSKNRGEIRRADWDDLNYPARMATLACAGLPMIQRANPGALVATQSMTQRLGMGVFFESPGELGQVMRERASIGKVRANVWQERGQFTFDQHAPGLAGFFRRVITEAGAGSAARSG</sequence>
<proteinExistence type="predicted"/>
<dbReference type="Proteomes" id="UP001198701">
    <property type="component" value="Unassembled WGS sequence"/>
</dbReference>
<comment type="caution">
    <text evidence="1">The sequence shown here is derived from an EMBL/GenBank/DDBJ whole genome shotgun (WGS) entry which is preliminary data.</text>
</comment>
<name>A0ABS8IX68_9BURK</name>
<evidence type="ECO:0000313" key="1">
    <source>
        <dbReference type="EMBL" id="MCC6072402.1"/>
    </source>
</evidence>
<protein>
    <recommendedName>
        <fullName evidence="3">Glycosyl transferase family 1</fullName>
    </recommendedName>
</protein>
<dbReference type="EMBL" id="JAJHPV010000014">
    <property type="protein sequence ID" value="MCC6072402.1"/>
    <property type="molecule type" value="Genomic_DNA"/>
</dbReference>
<keyword evidence="2" id="KW-1185">Reference proteome</keyword>
<dbReference type="RefSeq" id="WP_229433288.1">
    <property type="nucleotide sequence ID" value="NZ_JAJHPV010000014.1"/>
</dbReference>
<accession>A0ABS8IX68</accession>
<reference evidence="1 2" key="1">
    <citation type="submission" date="2021-11" db="EMBL/GenBank/DDBJ databases">
        <authorList>
            <person name="Huq M.A."/>
        </authorList>
    </citation>
    <scope>NUCLEOTIDE SEQUENCE [LARGE SCALE GENOMIC DNA]</scope>
    <source>
        <strain evidence="1 2">MAHUQ-52</strain>
    </source>
</reference>
<gene>
    <name evidence="1" type="ORF">LMJ30_15755</name>
</gene>
<evidence type="ECO:0000313" key="2">
    <source>
        <dbReference type="Proteomes" id="UP001198701"/>
    </source>
</evidence>